<dbReference type="InterPro" id="IPR027417">
    <property type="entry name" value="P-loop_NTPase"/>
</dbReference>
<feature type="binding site" evidence="4">
    <location>
        <position position="151"/>
    </location>
    <ligand>
        <name>Mg(2+)</name>
        <dbReference type="ChEBI" id="CHEBI:18420"/>
    </ligand>
</feature>
<dbReference type="GO" id="GO:0005525">
    <property type="term" value="F:GTP binding"/>
    <property type="evidence" value="ECO:0007669"/>
    <property type="project" value="UniProtKB-KW"/>
</dbReference>
<protein>
    <recommendedName>
        <fullName evidence="7">G domain-containing protein</fullName>
    </recommendedName>
</protein>
<evidence type="ECO:0000313" key="5">
    <source>
        <dbReference type="EMBL" id="KAJ1205902.1"/>
    </source>
</evidence>
<name>A0AAV7VZ50_PLEWA</name>
<sequence>MSLHFLLSPLPSPRHVHRDGESCSEPPRVPSKPRYATHNFCLGPATPLNLLNPEGPSELLEARFGICVAGCRTSGQLAGWLADRRSAECRPGRTWLIPYVMAWNSVRALCYKGLPPPRPEYDVVCIGLTGAGKSSLLSQLRSESADNIVPTTGFSIKAVPFQNAILNVKELGDFLAAPPQIGGLVRRLWCLGATPDHIAAGDHEHNKFAVILLPLPLLTTFKEIL</sequence>
<evidence type="ECO:0000256" key="2">
    <source>
        <dbReference type="ARBA" id="ARBA00023134"/>
    </source>
</evidence>
<evidence type="ECO:0000256" key="1">
    <source>
        <dbReference type="ARBA" id="ARBA00022741"/>
    </source>
</evidence>
<keyword evidence="2 3" id="KW-0342">GTP-binding</keyword>
<evidence type="ECO:0008006" key="7">
    <source>
        <dbReference type="Google" id="ProtNLM"/>
    </source>
</evidence>
<dbReference type="PANTHER" id="PTHR46693:SF1">
    <property type="entry name" value="ADP-RIBOSYLATION FACTOR-LIKE PROTEIN 15"/>
    <property type="match status" value="1"/>
</dbReference>
<dbReference type="GO" id="GO:0003924">
    <property type="term" value="F:GTPase activity"/>
    <property type="evidence" value="ECO:0007669"/>
    <property type="project" value="InterPro"/>
</dbReference>
<evidence type="ECO:0000256" key="4">
    <source>
        <dbReference type="PIRSR" id="PIRSR606689-2"/>
    </source>
</evidence>
<keyword evidence="6" id="KW-1185">Reference proteome</keyword>
<dbReference type="SUPFAM" id="SSF52540">
    <property type="entry name" value="P-loop containing nucleoside triphosphate hydrolases"/>
    <property type="match status" value="1"/>
</dbReference>
<dbReference type="Gene3D" id="3.40.50.300">
    <property type="entry name" value="P-loop containing nucleotide triphosphate hydrolases"/>
    <property type="match status" value="1"/>
</dbReference>
<dbReference type="AlphaFoldDB" id="A0AAV7VZ50"/>
<dbReference type="GO" id="GO:0046872">
    <property type="term" value="F:metal ion binding"/>
    <property type="evidence" value="ECO:0007669"/>
    <property type="project" value="UniProtKB-KW"/>
</dbReference>
<dbReference type="InterPro" id="IPR006689">
    <property type="entry name" value="Small_GTPase_ARF/SAR"/>
</dbReference>
<feature type="binding site" evidence="4">
    <location>
        <position position="134"/>
    </location>
    <ligand>
        <name>Mg(2+)</name>
        <dbReference type="ChEBI" id="CHEBI:18420"/>
    </ligand>
</feature>
<organism evidence="5 6">
    <name type="scientific">Pleurodeles waltl</name>
    <name type="common">Iberian ribbed newt</name>
    <dbReference type="NCBI Taxonomy" id="8319"/>
    <lineage>
        <taxon>Eukaryota</taxon>
        <taxon>Metazoa</taxon>
        <taxon>Chordata</taxon>
        <taxon>Craniata</taxon>
        <taxon>Vertebrata</taxon>
        <taxon>Euteleostomi</taxon>
        <taxon>Amphibia</taxon>
        <taxon>Batrachia</taxon>
        <taxon>Caudata</taxon>
        <taxon>Salamandroidea</taxon>
        <taxon>Salamandridae</taxon>
        <taxon>Pleurodelinae</taxon>
        <taxon>Pleurodeles</taxon>
    </lineage>
</organism>
<accession>A0AAV7VZ50</accession>
<dbReference type="EMBL" id="JANPWB010000002">
    <property type="protein sequence ID" value="KAJ1205902.1"/>
    <property type="molecule type" value="Genomic_DNA"/>
</dbReference>
<proteinExistence type="predicted"/>
<reference evidence="5" key="1">
    <citation type="journal article" date="2022" name="bioRxiv">
        <title>Sequencing and chromosome-scale assembly of the giantPleurodeles waltlgenome.</title>
        <authorList>
            <person name="Brown T."/>
            <person name="Elewa A."/>
            <person name="Iarovenko S."/>
            <person name="Subramanian E."/>
            <person name="Araus A.J."/>
            <person name="Petzold A."/>
            <person name="Susuki M."/>
            <person name="Suzuki K.-i.T."/>
            <person name="Hayashi T."/>
            <person name="Toyoda A."/>
            <person name="Oliveira C."/>
            <person name="Osipova E."/>
            <person name="Leigh N.D."/>
            <person name="Simon A."/>
            <person name="Yun M.H."/>
        </authorList>
    </citation>
    <scope>NUCLEOTIDE SEQUENCE</scope>
    <source>
        <strain evidence="5">20211129_DDA</strain>
        <tissue evidence="5">Liver</tissue>
    </source>
</reference>
<comment type="caution">
    <text evidence="5">The sequence shown here is derived from an EMBL/GenBank/DDBJ whole genome shotgun (WGS) entry which is preliminary data.</text>
</comment>
<dbReference type="PANTHER" id="PTHR46693">
    <property type="entry name" value="ADP-RIBOSYLATION FACTOR-LIKE PROTEIN 15"/>
    <property type="match status" value="1"/>
</dbReference>
<evidence type="ECO:0000256" key="3">
    <source>
        <dbReference type="PIRSR" id="PIRSR606689-1"/>
    </source>
</evidence>
<keyword evidence="4" id="KW-0460">Magnesium</keyword>
<keyword evidence="1 3" id="KW-0547">Nucleotide-binding</keyword>
<feature type="binding site" evidence="3">
    <location>
        <begin position="127"/>
        <end position="134"/>
    </location>
    <ligand>
        <name>GTP</name>
        <dbReference type="ChEBI" id="CHEBI:37565"/>
    </ligand>
</feature>
<keyword evidence="4" id="KW-0479">Metal-binding</keyword>
<gene>
    <name evidence="5" type="ORF">NDU88_001323</name>
</gene>
<evidence type="ECO:0000313" key="6">
    <source>
        <dbReference type="Proteomes" id="UP001066276"/>
    </source>
</evidence>
<dbReference type="InterPro" id="IPR042292">
    <property type="entry name" value="ARL15"/>
</dbReference>
<dbReference type="Pfam" id="PF00025">
    <property type="entry name" value="Arf"/>
    <property type="match status" value="1"/>
</dbReference>
<dbReference type="Proteomes" id="UP001066276">
    <property type="component" value="Chromosome 1_2"/>
</dbReference>